<dbReference type="Gene3D" id="2.40.50.100">
    <property type="match status" value="1"/>
</dbReference>
<organism evidence="5 6">
    <name type="scientific">Nocardia testacea</name>
    <dbReference type="NCBI Taxonomy" id="248551"/>
    <lineage>
        <taxon>Bacteria</taxon>
        <taxon>Bacillati</taxon>
        <taxon>Actinomycetota</taxon>
        <taxon>Actinomycetes</taxon>
        <taxon>Mycobacteriales</taxon>
        <taxon>Nocardiaceae</taxon>
        <taxon>Nocardia</taxon>
    </lineage>
</organism>
<evidence type="ECO:0000256" key="3">
    <source>
        <dbReference type="ARBA" id="ARBA00022840"/>
    </source>
</evidence>
<keyword evidence="2" id="KW-0547">Nucleotide-binding</keyword>
<dbReference type="InterPro" id="IPR012340">
    <property type="entry name" value="NA-bd_OB-fold"/>
</dbReference>
<dbReference type="Gene3D" id="2.40.50.140">
    <property type="entry name" value="Nucleic acid-binding proteins"/>
    <property type="match status" value="1"/>
</dbReference>
<dbReference type="PANTHER" id="PTHR42781">
    <property type="entry name" value="SPERMIDINE/PUTRESCINE IMPORT ATP-BINDING PROTEIN POTA"/>
    <property type="match status" value="1"/>
</dbReference>
<evidence type="ECO:0000313" key="6">
    <source>
        <dbReference type="Proteomes" id="UP001611494"/>
    </source>
</evidence>
<dbReference type="PROSITE" id="PS00211">
    <property type="entry name" value="ABC_TRANSPORTER_1"/>
    <property type="match status" value="1"/>
</dbReference>
<proteinExistence type="predicted"/>
<dbReference type="InterPro" id="IPR003439">
    <property type="entry name" value="ABC_transporter-like_ATP-bd"/>
</dbReference>
<dbReference type="Pfam" id="PF00005">
    <property type="entry name" value="ABC_tran"/>
    <property type="match status" value="1"/>
</dbReference>
<dbReference type="InterPro" id="IPR050093">
    <property type="entry name" value="ABC_SmlMolc_Importer"/>
</dbReference>
<dbReference type="SUPFAM" id="SSF52540">
    <property type="entry name" value="P-loop containing nucleoside triphosphate hydrolases"/>
    <property type="match status" value="1"/>
</dbReference>
<dbReference type="PANTHER" id="PTHR42781:SF4">
    <property type="entry name" value="SPERMIDINE_PUTRESCINE IMPORT ATP-BINDING PROTEIN POTA"/>
    <property type="match status" value="1"/>
</dbReference>
<dbReference type="Gene3D" id="3.40.50.300">
    <property type="entry name" value="P-loop containing nucleotide triphosphate hydrolases"/>
    <property type="match status" value="1"/>
</dbReference>
<dbReference type="Proteomes" id="UP001611494">
    <property type="component" value="Unassembled WGS sequence"/>
</dbReference>
<dbReference type="SUPFAM" id="SSF50331">
    <property type="entry name" value="MOP-like"/>
    <property type="match status" value="1"/>
</dbReference>
<dbReference type="GO" id="GO:0005524">
    <property type="term" value="F:ATP binding"/>
    <property type="evidence" value="ECO:0007669"/>
    <property type="project" value="UniProtKB-KW"/>
</dbReference>
<dbReference type="InterPro" id="IPR017871">
    <property type="entry name" value="ABC_transporter-like_CS"/>
</dbReference>
<dbReference type="SMART" id="SM00382">
    <property type="entry name" value="AAA"/>
    <property type="match status" value="1"/>
</dbReference>
<feature type="domain" description="ABC transporter" evidence="4">
    <location>
        <begin position="4"/>
        <end position="240"/>
    </location>
</feature>
<evidence type="ECO:0000256" key="2">
    <source>
        <dbReference type="ARBA" id="ARBA00022741"/>
    </source>
</evidence>
<dbReference type="EMBL" id="JBIRYL010000001">
    <property type="protein sequence ID" value="MFI2228654.1"/>
    <property type="molecule type" value="Genomic_DNA"/>
</dbReference>
<evidence type="ECO:0000313" key="5">
    <source>
        <dbReference type="EMBL" id="MFI2228654.1"/>
    </source>
</evidence>
<dbReference type="InterPro" id="IPR013611">
    <property type="entry name" value="Transp-assoc_OB_typ2"/>
</dbReference>
<accession>A0ABW7VPX0</accession>
<keyword evidence="6" id="KW-1185">Reference proteome</keyword>
<dbReference type="InterPro" id="IPR008995">
    <property type="entry name" value="Mo/tungstate-bd_C_term_dom"/>
</dbReference>
<comment type="caution">
    <text evidence="5">The sequence shown here is derived from an EMBL/GenBank/DDBJ whole genome shotgun (WGS) entry which is preliminary data.</text>
</comment>
<dbReference type="PROSITE" id="PS50893">
    <property type="entry name" value="ABC_TRANSPORTER_2"/>
    <property type="match status" value="1"/>
</dbReference>
<sequence>MPEVVVKNLIKDFAGNRVLNDVSFTVADGEFFTLLGPSGCGKSTTLNCIAGLERPDEGYIGVADTVFLDSKGGVFVPPEGRDLGMVFQSYALWPHMTIGANLALPLKLRKVSKQRRAELVADALDKVGLAHLKDRYPHQMSGGQQQRVALARALVYAPKVLLLDEPLSNLDAKLREQARAWLKRLQSEVGITTIYVTHDQEEALSMSDRIAVMSKGDMLQVGTPTEIYEKPAVAEVANFIGRCNFLDGEVTGVHGDEVEIRLACSGQSLRVDTAFQGVTGGFAVGGQVTVAVRPERLTLAESSSGVAGHALAGTVLETDYVGSRFEYQVQVGDIIVQAQHPHGRFTGQVTLALPADGCLLYPGAAPLSEDAKQLISAH</sequence>
<reference evidence="5 6" key="1">
    <citation type="submission" date="2024-10" db="EMBL/GenBank/DDBJ databases">
        <title>The Natural Products Discovery Center: Release of the First 8490 Sequenced Strains for Exploring Actinobacteria Biosynthetic Diversity.</title>
        <authorList>
            <person name="Kalkreuter E."/>
            <person name="Kautsar S.A."/>
            <person name="Yang D."/>
            <person name="Bader C.D."/>
            <person name="Teijaro C.N."/>
            <person name="Fluegel L."/>
            <person name="Davis C.M."/>
            <person name="Simpson J.R."/>
            <person name="Lauterbach L."/>
            <person name="Steele A.D."/>
            <person name="Gui C."/>
            <person name="Meng S."/>
            <person name="Li G."/>
            <person name="Viehrig K."/>
            <person name="Ye F."/>
            <person name="Su P."/>
            <person name="Kiefer A.F."/>
            <person name="Nichols A."/>
            <person name="Cepeda A.J."/>
            <person name="Yan W."/>
            <person name="Fan B."/>
            <person name="Jiang Y."/>
            <person name="Adhikari A."/>
            <person name="Zheng C.-J."/>
            <person name="Schuster L."/>
            <person name="Cowan T.M."/>
            <person name="Smanski M.J."/>
            <person name="Chevrette M.G."/>
            <person name="De Carvalho L.P.S."/>
            <person name="Shen B."/>
        </authorList>
    </citation>
    <scope>NUCLEOTIDE SEQUENCE [LARGE SCALE GENOMIC DNA]</scope>
    <source>
        <strain evidence="5 6">NPDC019377</strain>
    </source>
</reference>
<dbReference type="RefSeq" id="WP_397058974.1">
    <property type="nucleotide sequence ID" value="NZ_JBIRYL010000001.1"/>
</dbReference>
<name>A0ABW7VPX0_9NOCA</name>
<gene>
    <name evidence="5" type="ORF">ACH49Z_02230</name>
</gene>
<dbReference type="Pfam" id="PF08402">
    <property type="entry name" value="TOBE_2"/>
    <property type="match status" value="1"/>
</dbReference>
<evidence type="ECO:0000259" key="4">
    <source>
        <dbReference type="PROSITE" id="PS50893"/>
    </source>
</evidence>
<dbReference type="InterPro" id="IPR027417">
    <property type="entry name" value="P-loop_NTPase"/>
</dbReference>
<keyword evidence="1" id="KW-0813">Transport</keyword>
<keyword evidence="3 5" id="KW-0067">ATP-binding</keyword>
<dbReference type="InterPro" id="IPR003593">
    <property type="entry name" value="AAA+_ATPase"/>
</dbReference>
<evidence type="ECO:0000256" key="1">
    <source>
        <dbReference type="ARBA" id="ARBA00022448"/>
    </source>
</evidence>
<protein>
    <submittedName>
        <fullName evidence="5">ABC transporter ATP-binding protein</fullName>
    </submittedName>
</protein>